<accession>A0A2S2PTC7</accession>
<dbReference type="EMBL" id="GGMR01020016">
    <property type="protein sequence ID" value="MBY32635.1"/>
    <property type="molecule type" value="Transcribed_RNA"/>
</dbReference>
<organism evidence="2">
    <name type="scientific">Schizaphis graminum</name>
    <name type="common">Green bug aphid</name>
    <dbReference type="NCBI Taxonomy" id="13262"/>
    <lineage>
        <taxon>Eukaryota</taxon>
        <taxon>Metazoa</taxon>
        <taxon>Ecdysozoa</taxon>
        <taxon>Arthropoda</taxon>
        <taxon>Hexapoda</taxon>
        <taxon>Insecta</taxon>
        <taxon>Pterygota</taxon>
        <taxon>Neoptera</taxon>
        <taxon>Paraneoptera</taxon>
        <taxon>Hemiptera</taxon>
        <taxon>Sternorrhyncha</taxon>
        <taxon>Aphidomorpha</taxon>
        <taxon>Aphidoidea</taxon>
        <taxon>Aphididae</taxon>
        <taxon>Aphidini</taxon>
        <taxon>Schizaphis</taxon>
    </lineage>
</organism>
<feature type="compositionally biased region" description="Polar residues" evidence="1">
    <location>
        <begin position="21"/>
        <end position="34"/>
    </location>
</feature>
<feature type="compositionally biased region" description="Polar residues" evidence="1">
    <location>
        <begin position="83"/>
        <end position="106"/>
    </location>
</feature>
<sequence>MSENPTKNKPPKSVPSIKIVKQSNIHTINNDPTLSNSKWQQQKSSKRSLPNSPVTPNNSQGKKTKLFFSPNRFSALSVDEPSNDLNITDNNDVYNQNEPEHVTTQTKKIDLPPPVYV</sequence>
<gene>
    <name evidence="2" type="ORF">g.4101</name>
</gene>
<evidence type="ECO:0000256" key="1">
    <source>
        <dbReference type="SAM" id="MobiDB-lite"/>
    </source>
</evidence>
<feature type="compositionally biased region" description="Polar residues" evidence="1">
    <location>
        <begin position="49"/>
        <end position="61"/>
    </location>
</feature>
<feature type="region of interest" description="Disordered" evidence="1">
    <location>
        <begin position="1"/>
        <end position="66"/>
    </location>
</feature>
<reference evidence="2" key="1">
    <citation type="submission" date="2018-04" db="EMBL/GenBank/DDBJ databases">
        <title>Transcriptome of Schizaphis graminum biotype I.</title>
        <authorList>
            <person name="Scully E.D."/>
            <person name="Geib S.M."/>
            <person name="Palmer N.A."/>
            <person name="Koch K."/>
            <person name="Bradshaw J."/>
            <person name="Heng-Moss T."/>
            <person name="Sarath G."/>
        </authorList>
    </citation>
    <scope>NUCLEOTIDE SEQUENCE</scope>
</reference>
<evidence type="ECO:0000313" key="2">
    <source>
        <dbReference type="EMBL" id="MBY32635.1"/>
    </source>
</evidence>
<dbReference type="AlphaFoldDB" id="A0A2S2PTC7"/>
<proteinExistence type="predicted"/>
<feature type="region of interest" description="Disordered" evidence="1">
    <location>
        <begin position="79"/>
        <end position="117"/>
    </location>
</feature>
<name>A0A2S2PTC7_SCHGA</name>
<protein>
    <submittedName>
        <fullName evidence="2">Uncharacterized protein</fullName>
    </submittedName>
</protein>